<dbReference type="InterPro" id="IPR027417">
    <property type="entry name" value="P-loop_NTPase"/>
</dbReference>
<evidence type="ECO:0000256" key="1">
    <source>
        <dbReference type="ARBA" id="ARBA00022741"/>
    </source>
</evidence>
<dbReference type="SUPFAM" id="SSF48452">
    <property type="entry name" value="TPR-like"/>
    <property type="match status" value="1"/>
</dbReference>
<dbReference type="GO" id="GO:0003677">
    <property type="term" value="F:DNA binding"/>
    <property type="evidence" value="ECO:0007669"/>
    <property type="project" value="InterPro"/>
</dbReference>
<keyword evidence="2" id="KW-0067">ATP-binding</keyword>
<evidence type="ECO:0000313" key="5">
    <source>
        <dbReference type="Proteomes" id="UP000317940"/>
    </source>
</evidence>
<dbReference type="PROSITE" id="PS50043">
    <property type="entry name" value="HTH_LUXR_2"/>
    <property type="match status" value="1"/>
</dbReference>
<dbReference type="Pfam" id="PF00196">
    <property type="entry name" value="GerE"/>
    <property type="match status" value="1"/>
</dbReference>
<dbReference type="SMART" id="SM00421">
    <property type="entry name" value="HTH_LUXR"/>
    <property type="match status" value="1"/>
</dbReference>
<dbReference type="Gene3D" id="1.10.10.10">
    <property type="entry name" value="Winged helix-like DNA-binding domain superfamily/Winged helix DNA-binding domain"/>
    <property type="match status" value="1"/>
</dbReference>
<dbReference type="Gene3D" id="1.25.40.10">
    <property type="entry name" value="Tetratricopeptide repeat domain"/>
    <property type="match status" value="1"/>
</dbReference>
<gene>
    <name evidence="4" type="ORF">FHX73_112436</name>
</gene>
<dbReference type="CDD" id="cd06170">
    <property type="entry name" value="LuxR_C_like"/>
    <property type="match status" value="1"/>
</dbReference>
<dbReference type="GO" id="GO:0004016">
    <property type="term" value="F:adenylate cyclase activity"/>
    <property type="evidence" value="ECO:0007669"/>
    <property type="project" value="TreeGrafter"/>
</dbReference>
<evidence type="ECO:0000259" key="3">
    <source>
        <dbReference type="PROSITE" id="PS50043"/>
    </source>
</evidence>
<comment type="caution">
    <text evidence="4">The sequence shown here is derived from an EMBL/GenBank/DDBJ whole genome shotgun (WGS) entry which is preliminary data.</text>
</comment>
<dbReference type="PANTHER" id="PTHR16305">
    <property type="entry name" value="TESTICULAR SOLUBLE ADENYLYL CYCLASE"/>
    <property type="match status" value="1"/>
</dbReference>
<dbReference type="Proteomes" id="UP000317940">
    <property type="component" value="Unassembled WGS sequence"/>
</dbReference>
<accession>A0A561UGZ7</accession>
<dbReference type="InterPro" id="IPR016032">
    <property type="entry name" value="Sig_transdc_resp-reg_C-effctor"/>
</dbReference>
<sequence length="932" mass="97232">MTLLARDAELAALAAAHREAAAGEPVTVLVGGEPGIGKTRLVTEFTTGLPDLVLTGGCLALGADGLPYAPFTAVLRRLLRLYGPDWLTTRLPGPGPYALAHWLPGLGPAPEGDRRARLFEELLALLEAAAADRGLVLVLEDVHWADPASAELLLFLVRNLAAPRTLLLVTHRDDEPADGHPVRALLAALARLPQVRRVDPGPLGPADLARLAGDGLSAARLAEVHRRSGGNPLFAGALLDSPGDRTPAPLRDLLLAGVRELPESAQAGLRAAAVLGEPVGPALLATVAGQPEPELEAALRPAVRRGLLLAGEEGYAFRHALLRAAVAEELLPGERRRLHAACARALTADPALLPAGQAAAALALHWHAAGEREAAYRAAWTAAAAARAGYAYGEELRLLERMLTEPRAEPEVLRAAVRAALDARATVRGLELADAALAVTADPAERALLLETRSLLKHRQGQSGLDDLREAVGLLPCGPSGVRGRLLATLASRLAVLSRHAEAATAAGEALRLGETADDPAVRALALVTLAAGRSRAGEHPAAVAACAEALRLAAVAEDDDTLVLATVMLTMAHKAVGDYPEAVRTAERGLALATRRGLAGNRGAVLASMLADALFRLGRWPQAREVLERALSEEPPPLYRAVLLTTRGLLDLAEGEPAQAAAAAEAAAVPFAAGYPGPGFRLPERELAVLHRLAEGDWPAADRLLGELLDDPELPEHATEAWPLLLAGYQVNELGAALGARQPAAAATVRQRAAKLGQLTDAMAAPGPVERAERVTAQAWAGADWAPAVAAWRALDQPYPLAQALLRAGQAALTAGDRPDGSELLREAAGLAERLGARPLAGRIAELTARERLAGAAADRLGLTPRELEVLELVAQGRSNREIGERLFISAKTAGVHVSNLLPKLGAASRTEAAALALQLGLVRPAVRPAP</sequence>
<dbReference type="InterPro" id="IPR000792">
    <property type="entry name" value="Tscrpt_reg_LuxR_C"/>
</dbReference>
<proteinExistence type="predicted"/>
<dbReference type="PANTHER" id="PTHR16305:SF35">
    <property type="entry name" value="TRANSCRIPTIONAL ACTIVATOR DOMAIN"/>
    <property type="match status" value="1"/>
</dbReference>
<dbReference type="AlphaFoldDB" id="A0A561UGZ7"/>
<protein>
    <submittedName>
        <fullName evidence="4">Regulatory LuxR family protein</fullName>
    </submittedName>
</protein>
<dbReference type="InterPro" id="IPR036388">
    <property type="entry name" value="WH-like_DNA-bd_sf"/>
</dbReference>
<evidence type="ECO:0000313" key="4">
    <source>
        <dbReference type="EMBL" id="TWF98615.1"/>
    </source>
</evidence>
<dbReference type="OrthoDB" id="5476461at2"/>
<dbReference type="PRINTS" id="PR00038">
    <property type="entry name" value="HTHLUXR"/>
</dbReference>
<organism evidence="4 5">
    <name type="scientific">Kitasatospora viridis</name>
    <dbReference type="NCBI Taxonomy" id="281105"/>
    <lineage>
        <taxon>Bacteria</taxon>
        <taxon>Bacillati</taxon>
        <taxon>Actinomycetota</taxon>
        <taxon>Actinomycetes</taxon>
        <taxon>Kitasatosporales</taxon>
        <taxon>Streptomycetaceae</taxon>
        <taxon>Kitasatospora</taxon>
    </lineage>
</organism>
<dbReference type="Pfam" id="PF13191">
    <property type="entry name" value="AAA_16"/>
    <property type="match status" value="1"/>
</dbReference>
<reference evidence="4 5" key="1">
    <citation type="submission" date="2019-06" db="EMBL/GenBank/DDBJ databases">
        <title>Sequencing the genomes of 1000 actinobacteria strains.</title>
        <authorList>
            <person name="Klenk H.-P."/>
        </authorList>
    </citation>
    <scope>NUCLEOTIDE SEQUENCE [LARGE SCALE GENOMIC DNA]</scope>
    <source>
        <strain evidence="4 5">DSM 44826</strain>
    </source>
</reference>
<dbReference type="GO" id="GO:0005737">
    <property type="term" value="C:cytoplasm"/>
    <property type="evidence" value="ECO:0007669"/>
    <property type="project" value="TreeGrafter"/>
</dbReference>
<dbReference type="EMBL" id="VIWT01000001">
    <property type="protein sequence ID" value="TWF98615.1"/>
    <property type="molecule type" value="Genomic_DNA"/>
</dbReference>
<keyword evidence="1" id="KW-0547">Nucleotide-binding</keyword>
<dbReference type="RefSeq" id="WP_145905018.1">
    <property type="nucleotide sequence ID" value="NZ_BAAAMZ010000045.1"/>
</dbReference>
<feature type="domain" description="HTH luxR-type" evidence="3">
    <location>
        <begin position="857"/>
        <end position="922"/>
    </location>
</feature>
<evidence type="ECO:0000256" key="2">
    <source>
        <dbReference type="ARBA" id="ARBA00022840"/>
    </source>
</evidence>
<dbReference type="InterPro" id="IPR041664">
    <property type="entry name" value="AAA_16"/>
</dbReference>
<dbReference type="GO" id="GO:0006355">
    <property type="term" value="P:regulation of DNA-templated transcription"/>
    <property type="evidence" value="ECO:0007669"/>
    <property type="project" value="InterPro"/>
</dbReference>
<name>A0A561UGZ7_9ACTN</name>
<dbReference type="InterPro" id="IPR011990">
    <property type="entry name" value="TPR-like_helical_dom_sf"/>
</dbReference>
<dbReference type="SUPFAM" id="SSF52540">
    <property type="entry name" value="P-loop containing nucleoside triphosphate hydrolases"/>
    <property type="match status" value="1"/>
</dbReference>
<dbReference type="GO" id="GO:0005524">
    <property type="term" value="F:ATP binding"/>
    <property type="evidence" value="ECO:0007669"/>
    <property type="project" value="UniProtKB-KW"/>
</dbReference>
<dbReference type="SUPFAM" id="SSF46894">
    <property type="entry name" value="C-terminal effector domain of the bipartite response regulators"/>
    <property type="match status" value="1"/>
</dbReference>
<keyword evidence="5" id="KW-1185">Reference proteome</keyword>